<dbReference type="Proteomes" id="UP001213664">
    <property type="component" value="Chromosome"/>
</dbReference>
<evidence type="ECO:0000313" key="3">
    <source>
        <dbReference type="Proteomes" id="UP001213664"/>
    </source>
</evidence>
<dbReference type="EMBL" id="CP119326">
    <property type="protein sequence ID" value="WEK39986.1"/>
    <property type="molecule type" value="Genomic_DNA"/>
</dbReference>
<dbReference type="AlphaFoldDB" id="A0AAJ5WX89"/>
<evidence type="ECO:0000313" key="2">
    <source>
        <dbReference type="EMBL" id="WEK39986.1"/>
    </source>
</evidence>
<evidence type="ECO:0000256" key="1">
    <source>
        <dbReference type="SAM" id="SignalP"/>
    </source>
</evidence>
<name>A0AAJ5WX89_9CAUL</name>
<organism evidence="2 3">
    <name type="scientific">Candidatus Brevundimonas colombiensis</name>
    <dbReference type="NCBI Taxonomy" id="3121376"/>
    <lineage>
        <taxon>Bacteria</taxon>
        <taxon>Pseudomonadati</taxon>
        <taxon>Pseudomonadota</taxon>
        <taxon>Alphaproteobacteria</taxon>
        <taxon>Caulobacterales</taxon>
        <taxon>Caulobacteraceae</taxon>
        <taxon>Brevundimonas</taxon>
    </lineage>
</organism>
<keyword evidence="1" id="KW-0732">Signal</keyword>
<gene>
    <name evidence="2" type="ORF">P0Y50_15845</name>
</gene>
<reference evidence="2" key="1">
    <citation type="submission" date="2023-03" db="EMBL/GenBank/DDBJ databases">
        <title>Andean soil-derived lignocellulolytic bacterial consortium as a source of novel taxa and putative plastic-active enzymes.</title>
        <authorList>
            <person name="Diaz-Garcia L."/>
            <person name="Chuvochina M."/>
            <person name="Feuerriegel G."/>
            <person name="Bunk B."/>
            <person name="Sproer C."/>
            <person name="Streit W.R."/>
            <person name="Rodriguez L.M."/>
            <person name="Overmann J."/>
            <person name="Jimenez D.J."/>
        </authorList>
    </citation>
    <scope>NUCLEOTIDE SEQUENCE</scope>
    <source>
        <strain evidence="2">MAG 833</strain>
    </source>
</reference>
<evidence type="ECO:0008006" key="4">
    <source>
        <dbReference type="Google" id="ProtNLM"/>
    </source>
</evidence>
<accession>A0AAJ5WX89</accession>
<proteinExistence type="predicted"/>
<sequence length="166" mass="16755">MSKMASAAVASFILVTGASAASAASFNQPAGTAVTARGQLIQYVNVPGVVETTCNVAIHGVVDANGSTITFNSYEGAKAAGNPGNLACDESLTFPIVATPSAGQISLDVFEVGTRGGPCIEEDYALSYSGNTANFNGQYFGNPPICRASGSLALTTDVGNNPVLIQ</sequence>
<protein>
    <recommendedName>
        <fullName evidence="4">Protein activator of alkane oxidation PraB</fullName>
    </recommendedName>
</protein>
<feature type="chain" id="PRO_5042572426" description="Protein activator of alkane oxidation PraB" evidence="1">
    <location>
        <begin position="21"/>
        <end position="166"/>
    </location>
</feature>
<feature type="signal peptide" evidence="1">
    <location>
        <begin position="1"/>
        <end position="20"/>
    </location>
</feature>